<dbReference type="AlphaFoldDB" id="A0A5C0XQ94"/>
<gene>
    <name evidence="2" type="ORF">PFDSM3638_01315</name>
</gene>
<proteinExistence type="predicted"/>
<dbReference type="EMBL" id="CP023154">
    <property type="protein sequence ID" value="QEK77994.1"/>
    <property type="molecule type" value="Genomic_DNA"/>
</dbReference>
<dbReference type="GeneID" id="13302073"/>
<dbReference type="OrthoDB" id="98753at2157"/>
<evidence type="ECO:0000313" key="3">
    <source>
        <dbReference type="Proteomes" id="UP000324354"/>
    </source>
</evidence>
<keyword evidence="1" id="KW-0472">Membrane</keyword>
<keyword evidence="1" id="KW-0812">Transmembrane</keyword>
<evidence type="ECO:0000256" key="1">
    <source>
        <dbReference type="SAM" id="Phobius"/>
    </source>
</evidence>
<dbReference type="RefSeq" id="WP_011011391.1">
    <property type="nucleotide sequence ID" value="NC_003413.1"/>
</dbReference>
<reference evidence="2 3" key="1">
    <citation type="submission" date="2017-08" db="EMBL/GenBank/DDBJ databases">
        <title>Resequencing and Reannotation of the genome of Pyrococcus furiosus type strain DSM3638.</title>
        <authorList>
            <person name="Reichelt R.M."/>
            <person name="Bunk B."/>
        </authorList>
    </citation>
    <scope>NUCLEOTIDE SEQUENCE [LARGE SCALE GENOMIC DNA]</scope>
    <source>
        <strain evidence="2 3">DSM 3638</strain>
    </source>
</reference>
<dbReference type="Proteomes" id="UP000324354">
    <property type="component" value="Chromosome"/>
</dbReference>
<accession>A0A5C0XQ94</accession>
<dbReference type="GeneID" id="41712066"/>
<feature type="transmembrane region" description="Helical" evidence="1">
    <location>
        <begin position="696"/>
        <end position="713"/>
    </location>
</feature>
<sequence length="718" mass="80489">MKKILPFLILLFSVGNVLAMSIELGIDEVLIVDNTVVSFDVAQNDPSLVFLFLEGKNKSMFKGLHFGESVVFNGVNYTVGSFDSSKAILKIHLSGNYSSTRILKKRDFEVEVMEAFDAYVKVRIKNTGYYEINDTLVVLAQGMEIYSSPIALKSEESLVVKISPSYTQLTFVLKEAKISKSIAITSLKDLVTIERIWRDEKLHVLLKNHGDPVNVTIKLLVNGLTIEKREISLDSRKEKEVAFEVTPSQGAILVEYGGAIKQETFYFEMPRITLVKVEKEVDKLKIWLRNDGKTTFSGRVSVYQSSIIVGEPYFVNVTIKPGEEAYVEFKVPEEAQILTIGVTSDSYSVTFPISLKGGEISAKAINSYGKGVLGGSVSYVITLTGNGKVRFGVEGLPESIKAHFYYGETQVKELEVVQNAQVVLVLRLPHLPQGFRIDEPIGFNVTVNEIKIPLELEVGGIGILPVYGDNWLAKVNYTSDYHHVGLPYRVVGKEITSPFLFEPWDGEKIAIIYGRYIRQGEDLRLHLLDFSGNIIASSTQEKGKSDYLIFNESKFMIMIEGDNYFEGILLVSDYLNEPRNITLNIKRRDFGEGLRTVIINATSLRGKKLRFSLSSDREVELRVYYFTLNSEKKNFDPLSTNFKGIFRGRGKIITGEVGVRSYEDFIAMAIIGEGNVTISFEEVERVAEVSEVTSKAYFILGTLLALLLMVVYLEKKIG</sequence>
<evidence type="ECO:0000313" key="2">
    <source>
        <dbReference type="EMBL" id="QEK77994.1"/>
    </source>
</evidence>
<name>A0A5C0XQ94_PYRFU</name>
<keyword evidence="1" id="KW-1133">Transmembrane helix</keyword>
<organism evidence="2 3">
    <name type="scientific">Pyrococcus furiosus (strain ATCC 43587 / DSM 3638 / JCM 8422 / Vc1)</name>
    <dbReference type="NCBI Taxonomy" id="186497"/>
    <lineage>
        <taxon>Archaea</taxon>
        <taxon>Methanobacteriati</taxon>
        <taxon>Methanobacteriota</taxon>
        <taxon>Thermococci</taxon>
        <taxon>Thermococcales</taxon>
        <taxon>Thermococcaceae</taxon>
        <taxon>Pyrococcus</taxon>
    </lineage>
</organism>
<protein>
    <submittedName>
        <fullName evidence="2">Uncharacterized protein</fullName>
    </submittedName>
</protein>